<comment type="similarity">
    <text evidence="1">Belongs to the HesB/IscA family.</text>
</comment>
<organism evidence="3">
    <name type="scientific">Timspurckia oligopyrenoides</name>
    <dbReference type="NCBI Taxonomy" id="708627"/>
    <lineage>
        <taxon>Eukaryota</taxon>
        <taxon>Rhodophyta</taxon>
        <taxon>Bangiophyceae</taxon>
        <taxon>Porphyridiales</taxon>
        <taxon>Porphyridiaceae</taxon>
        <taxon>Timspurckia</taxon>
    </lineage>
</organism>
<evidence type="ECO:0000256" key="1">
    <source>
        <dbReference type="ARBA" id="ARBA00006718"/>
    </source>
</evidence>
<accession>A0A7S0ZM13</accession>
<evidence type="ECO:0000313" key="3">
    <source>
        <dbReference type="EMBL" id="CAD8825468.1"/>
    </source>
</evidence>
<dbReference type="PROSITE" id="PS01152">
    <property type="entry name" value="HESB"/>
    <property type="match status" value="1"/>
</dbReference>
<proteinExistence type="inferred from homology"/>
<reference evidence="3" key="1">
    <citation type="submission" date="2021-01" db="EMBL/GenBank/DDBJ databases">
        <authorList>
            <person name="Corre E."/>
            <person name="Pelletier E."/>
            <person name="Niang G."/>
            <person name="Scheremetjew M."/>
            <person name="Finn R."/>
            <person name="Kale V."/>
            <person name="Holt S."/>
            <person name="Cochrane G."/>
            <person name="Meng A."/>
            <person name="Brown T."/>
            <person name="Cohen L."/>
        </authorList>
    </citation>
    <scope>NUCLEOTIDE SEQUENCE</scope>
    <source>
        <strain evidence="3">CCMP3278</strain>
    </source>
</reference>
<evidence type="ECO:0000259" key="2">
    <source>
        <dbReference type="Pfam" id="PF01521"/>
    </source>
</evidence>
<name>A0A7S0ZM13_9RHOD</name>
<dbReference type="FunFam" id="2.60.300.12:FF:000001">
    <property type="entry name" value="Iron-binding protein IscA"/>
    <property type="match status" value="1"/>
</dbReference>
<dbReference type="InterPro" id="IPR016092">
    <property type="entry name" value="ATAP"/>
</dbReference>
<dbReference type="NCBIfam" id="TIGR00049">
    <property type="entry name" value="iron-sulfur cluster assembly accessory protein"/>
    <property type="match status" value="1"/>
</dbReference>
<dbReference type="GO" id="GO:0005739">
    <property type="term" value="C:mitochondrion"/>
    <property type="evidence" value="ECO:0007669"/>
    <property type="project" value="TreeGrafter"/>
</dbReference>
<dbReference type="SUPFAM" id="SSF89360">
    <property type="entry name" value="HesB-like domain"/>
    <property type="match status" value="1"/>
</dbReference>
<sequence length="130" mass="14412">MSHAGRVVAQRVPRIRKAAFELTERAAQRIQDLMANRTPHPVGVRVSLKHRGCNGMSYTLNYVNEDSEAEKFNRDEKVTDKGVTVYVDSRALLNIAGTQMDFVDTDLASEFVFQNPNAKGTCGCGESFST</sequence>
<dbReference type="InterPro" id="IPR017870">
    <property type="entry name" value="FeS_cluster_insertion_CS"/>
</dbReference>
<dbReference type="Gene3D" id="2.60.300.12">
    <property type="entry name" value="HesB-like domain"/>
    <property type="match status" value="1"/>
</dbReference>
<feature type="domain" description="Core" evidence="2">
    <location>
        <begin position="21"/>
        <end position="126"/>
    </location>
</feature>
<dbReference type="PANTHER" id="PTHR10072:SF41">
    <property type="entry name" value="IRON-SULFUR CLUSTER ASSEMBLY 1 HOMOLOG, MITOCHONDRIAL"/>
    <property type="match status" value="1"/>
</dbReference>
<dbReference type="PANTHER" id="PTHR10072">
    <property type="entry name" value="IRON-SULFUR CLUSTER ASSEMBLY PROTEIN"/>
    <property type="match status" value="1"/>
</dbReference>
<dbReference type="GO" id="GO:0016226">
    <property type="term" value="P:iron-sulfur cluster assembly"/>
    <property type="evidence" value="ECO:0007669"/>
    <property type="project" value="InterPro"/>
</dbReference>
<dbReference type="EMBL" id="HBFP01013657">
    <property type="protein sequence ID" value="CAD8825468.1"/>
    <property type="molecule type" value="Transcribed_RNA"/>
</dbReference>
<dbReference type="InterPro" id="IPR000361">
    <property type="entry name" value="ATAP_core_dom"/>
</dbReference>
<dbReference type="InterPro" id="IPR050322">
    <property type="entry name" value="Fe-S_cluster_asmbl/transfer"/>
</dbReference>
<dbReference type="Pfam" id="PF01521">
    <property type="entry name" value="Fe-S_biosyn"/>
    <property type="match status" value="1"/>
</dbReference>
<dbReference type="AlphaFoldDB" id="A0A7S0ZM13"/>
<dbReference type="InterPro" id="IPR035903">
    <property type="entry name" value="HesB-like_dom_sf"/>
</dbReference>
<protein>
    <recommendedName>
        <fullName evidence="2">Core domain-containing protein</fullName>
    </recommendedName>
</protein>
<gene>
    <name evidence="3" type="ORF">TOLI1172_LOCUS9868</name>
</gene>
<dbReference type="GO" id="GO:0051537">
    <property type="term" value="F:2 iron, 2 sulfur cluster binding"/>
    <property type="evidence" value="ECO:0007669"/>
    <property type="project" value="TreeGrafter"/>
</dbReference>